<sequence>MADHFSLIGFKAASAEDLSALVSSLLEQGGDKEPCPVGYYHRLRLPVGPELWVHMQKSAEDDPDPYIAVGITPFFEGEGRTPIRVRALRQRPDDNLFEGAFYVELGPTIALIDVVDFARFAGKRVPFMAIAQIVAFPHELAVYESEAAFDATQVDKDVKFTPRSFLASGLFTGGGDSEIVFLDPEAEDFRAPARAFLTGEVQKAELRQNPVTGQEFTWAVIGTAGGTFDLVADAAMLRQPLEPGMIVEGEFWLCGRLIEIFGAA</sequence>
<protein>
    <submittedName>
        <fullName evidence="1">Uncharacterized protein</fullName>
    </submittedName>
</protein>
<dbReference type="EMBL" id="JAEMUK010000013">
    <property type="protein sequence ID" value="MBJ7543326.1"/>
    <property type="molecule type" value="Genomic_DNA"/>
</dbReference>
<reference evidence="1 2" key="1">
    <citation type="submission" date="2020-12" db="EMBL/GenBank/DDBJ databases">
        <title>Revised draft genomes of Rhodomicrobium vannielii ATCC 17100 and Rhodomicrobium udaipurense JA643.</title>
        <authorList>
            <person name="Conners E.M."/>
            <person name="Davenport E.J."/>
            <person name="Bose A."/>
        </authorList>
    </citation>
    <scope>NUCLEOTIDE SEQUENCE [LARGE SCALE GENOMIC DNA]</scope>
    <source>
        <strain evidence="1 2">JA643</strain>
    </source>
</reference>
<keyword evidence="2" id="KW-1185">Reference proteome</keyword>
<gene>
    <name evidence="1" type="ORF">JDN41_07130</name>
</gene>
<dbReference type="RefSeq" id="WP_037237668.1">
    <property type="nucleotide sequence ID" value="NZ_JAEMUK010000013.1"/>
</dbReference>
<evidence type="ECO:0000313" key="2">
    <source>
        <dbReference type="Proteomes" id="UP000623250"/>
    </source>
</evidence>
<proteinExistence type="predicted"/>
<name>A0A8I1KJT7_9HYPH</name>
<dbReference type="AlphaFoldDB" id="A0A8I1KJT7"/>
<comment type="caution">
    <text evidence="1">The sequence shown here is derived from an EMBL/GenBank/DDBJ whole genome shotgun (WGS) entry which is preliminary data.</text>
</comment>
<organism evidence="1 2">
    <name type="scientific">Rhodomicrobium udaipurense</name>
    <dbReference type="NCBI Taxonomy" id="1202716"/>
    <lineage>
        <taxon>Bacteria</taxon>
        <taxon>Pseudomonadati</taxon>
        <taxon>Pseudomonadota</taxon>
        <taxon>Alphaproteobacteria</taxon>
        <taxon>Hyphomicrobiales</taxon>
        <taxon>Hyphomicrobiaceae</taxon>
        <taxon>Rhodomicrobium</taxon>
    </lineage>
</organism>
<accession>A0A8I1KJT7</accession>
<dbReference type="Proteomes" id="UP000623250">
    <property type="component" value="Unassembled WGS sequence"/>
</dbReference>
<evidence type="ECO:0000313" key="1">
    <source>
        <dbReference type="EMBL" id="MBJ7543326.1"/>
    </source>
</evidence>